<accession>A0AB33JTL5</accession>
<dbReference type="InterPro" id="IPR002589">
    <property type="entry name" value="Macro_dom"/>
</dbReference>
<dbReference type="RefSeq" id="WP_407986331.1">
    <property type="nucleotide sequence ID" value="NZ_AP035881.2"/>
</dbReference>
<dbReference type="PANTHER" id="PTHR11106">
    <property type="entry name" value="GANGLIOSIDE INDUCED DIFFERENTIATION ASSOCIATED PROTEIN 2-RELATED"/>
    <property type="match status" value="1"/>
</dbReference>
<reference evidence="2" key="1">
    <citation type="submission" date="2024-07" db="EMBL/GenBank/DDBJ databases">
        <title>Complete genome sequences of cellulolytic bacteria, Kitasatospora sp. CMC57 and Streptomyces sp. CMC78, isolated from Japanese agricultural soil.</title>
        <authorList>
            <person name="Hashimoto T."/>
            <person name="Ito M."/>
            <person name="Iwamoto M."/>
            <person name="Fukahori D."/>
            <person name="Shoda T."/>
            <person name="Sakoda M."/>
            <person name="Morohoshi T."/>
            <person name="Mitsuboshi M."/>
            <person name="Nishizawa T."/>
        </authorList>
    </citation>
    <scope>NUCLEOTIDE SEQUENCE</scope>
    <source>
        <strain evidence="2">CMC57</strain>
    </source>
</reference>
<proteinExistence type="predicted"/>
<dbReference type="PANTHER" id="PTHR11106:SF27">
    <property type="entry name" value="MACRO DOMAIN-CONTAINING PROTEIN"/>
    <property type="match status" value="1"/>
</dbReference>
<dbReference type="AlphaFoldDB" id="A0AB33JTL5"/>
<name>A0AB33JTL5_9ACTN</name>
<organism evidence="2">
    <name type="scientific">Kitasatospora sp. CMC57</name>
    <dbReference type="NCBI Taxonomy" id="3231513"/>
    <lineage>
        <taxon>Bacteria</taxon>
        <taxon>Bacillati</taxon>
        <taxon>Actinomycetota</taxon>
        <taxon>Actinomycetes</taxon>
        <taxon>Kitasatosporales</taxon>
        <taxon>Streptomycetaceae</taxon>
        <taxon>Kitasatospora</taxon>
    </lineage>
</organism>
<dbReference type="PROSITE" id="PS51154">
    <property type="entry name" value="MACRO"/>
    <property type="match status" value="1"/>
</dbReference>
<dbReference type="CDD" id="cd02908">
    <property type="entry name" value="Macro_OAADPr_deacetylase"/>
    <property type="match status" value="1"/>
</dbReference>
<dbReference type="Pfam" id="PF01661">
    <property type="entry name" value="Macro"/>
    <property type="match status" value="1"/>
</dbReference>
<dbReference type="SMART" id="SM00506">
    <property type="entry name" value="A1pp"/>
    <property type="match status" value="1"/>
</dbReference>
<evidence type="ECO:0000313" key="2">
    <source>
        <dbReference type="EMBL" id="BFP43732.1"/>
    </source>
</evidence>
<gene>
    <name evidence="2" type="ORF">KCMC57_01000</name>
</gene>
<sequence length="318" mass="33519">MTPNALRLDAYRTAIALDTPPRPLAPPAPAEDLPALTRAALRLLAGDPAALRLGLTAKDLEQADDTRARLLLRTVLTVRAPGPLPAGAARILDALLGGERLARTVTDPARLPTLADQLPTTAYRAADRTTLWQGDITTLAADAIVNAANSAMLGCFVPMHPCIDNAIHNAAGPGLRDDCHTVMELQGHPEPTGTAKITRGGRLPAPYVLHTVGPIVDGTSGPDHEQSLASSYRACLDLAAETGGIRTVAFCSISTGVFGFPKAPAARIALDTAADWLDQHPGVLDRVIFNVYADHDHATYLHALTRPAPDPLEGNLSR</sequence>
<evidence type="ECO:0000259" key="1">
    <source>
        <dbReference type="PROSITE" id="PS51154"/>
    </source>
</evidence>
<dbReference type="Gene3D" id="3.40.220.10">
    <property type="entry name" value="Leucine Aminopeptidase, subunit E, domain 1"/>
    <property type="match status" value="1"/>
</dbReference>
<protein>
    <recommendedName>
        <fullName evidence="1">Macro domain-containing protein</fullName>
    </recommendedName>
</protein>
<dbReference type="EMBL" id="AP035881">
    <property type="protein sequence ID" value="BFP43732.1"/>
    <property type="molecule type" value="Genomic_DNA"/>
</dbReference>
<dbReference type="SUPFAM" id="SSF52949">
    <property type="entry name" value="Macro domain-like"/>
    <property type="match status" value="1"/>
</dbReference>
<dbReference type="InterPro" id="IPR043472">
    <property type="entry name" value="Macro_dom-like"/>
</dbReference>
<feature type="domain" description="Macro" evidence="1">
    <location>
        <begin position="116"/>
        <end position="308"/>
    </location>
</feature>